<dbReference type="Pfam" id="PF19486">
    <property type="entry name" value="DUF6022"/>
    <property type="match status" value="1"/>
</dbReference>
<accession>A0AAJ2N1C2</accession>
<gene>
    <name evidence="1" type="ORF">RQP50_08370</name>
</gene>
<organism evidence="1 2">
    <name type="scientific">Paenibacillus suaedae</name>
    <dbReference type="NCBI Taxonomy" id="3077233"/>
    <lineage>
        <taxon>Bacteria</taxon>
        <taxon>Bacillati</taxon>
        <taxon>Bacillota</taxon>
        <taxon>Bacilli</taxon>
        <taxon>Bacillales</taxon>
        <taxon>Paenibacillaceae</taxon>
        <taxon>Paenibacillus</taxon>
    </lineage>
</organism>
<dbReference type="AlphaFoldDB" id="A0AAJ2N1C2"/>
<comment type="caution">
    <text evidence="1">The sequence shown here is derived from an EMBL/GenBank/DDBJ whole genome shotgun (WGS) entry which is preliminary data.</text>
</comment>
<protein>
    <submittedName>
        <fullName evidence="1">DUF6022 family protein</fullName>
    </submittedName>
</protein>
<name>A0AAJ2N1C2_9BACL</name>
<evidence type="ECO:0000313" key="1">
    <source>
        <dbReference type="EMBL" id="MDT8976258.1"/>
    </source>
</evidence>
<dbReference type="Proteomes" id="UP001250538">
    <property type="component" value="Unassembled WGS sequence"/>
</dbReference>
<dbReference type="InterPro" id="IPR046064">
    <property type="entry name" value="DUF6022"/>
</dbReference>
<dbReference type="EMBL" id="JAVYAA010000002">
    <property type="protein sequence ID" value="MDT8976258.1"/>
    <property type="molecule type" value="Genomic_DNA"/>
</dbReference>
<dbReference type="RefSeq" id="WP_315744741.1">
    <property type="nucleotide sequence ID" value="NZ_JAVYAA010000002.1"/>
</dbReference>
<reference evidence="2" key="1">
    <citation type="submission" date="2023-09" db="EMBL/GenBank/DDBJ databases">
        <title>Paenibacillus sp. chi10 Genome sequencing and assembly.</title>
        <authorList>
            <person name="Kim I."/>
        </authorList>
    </citation>
    <scope>NUCLEOTIDE SEQUENCE [LARGE SCALE GENOMIC DNA]</scope>
    <source>
        <strain evidence="2">chi10</strain>
    </source>
</reference>
<evidence type="ECO:0000313" key="2">
    <source>
        <dbReference type="Proteomes" id="UP001250538"/>
    </source>
</evidence>
<keyword evidence="2" id="KW-1185">Reference proteome</keyword>
<sequence length="164" mass="19274">MKKEFLVFRQDMTIEEISKTANRFIESEWRSLYESMHEQLTAAFDEIEDAAYGLYLDQLMPFIFKQLEDAGFSTVEKLEENDFVIAERLIFRNSLEKWGTEDNRSRIFWNVIHDKQGNAIGTILTEIPHSHLKFDIPSAPVIYSLQESLKERIVQGIRRIKELG</sequence>
<proteinExistence type="predicted"/>